<feature type="transmembrane region" description="Helical" evidence="2">
    <location>
        <begin position="228"/>
        <end position="250"/>
    </location>
</feature>
<feature type="transmembrane region" description="Helical" evidence="2">
    <location>
        <begin position="202"/>
        <end position="222"/>
    </location>
</feature>
<dbReference type="InterPro" id="IPR037185">
    <property type="entry name" value="EmrE-like"/>
</dbReference>
<evidence type="ECO:0000259" key="3">
    <source>
        <dbReference type="Pfam" id="PF00892"/>
    </source>
</evidence>
<dbReference type="OrthoDB" id="68076at2"/>
<feature type="domain" description="EamA" evidence="3">
    <location>
        <begin position="146"/>
        <end position="273"/>
    </location>
</feature>
<comment type="similarity">
    <text evidence="1">Belongs to the EamA transporter family.</text>
</comment>
<evidence type="ECO:0000256" key="1">
    <source>
        <dbReference type="ARBA" id="ARBA00007362"/>
    </source>
</evidence>
<keyword evidence="2" id="KW-0472">Membrane</keyword>
<organism evidence="4 5">
    <name type="scientific">Ilumatobacter coccineus (strain NBRC 103263 / KCTC 29153 / YM16-304)</name>
    <dbReference type="NCBI Taxonomy" id="1313172"/>
    <lineage>
        <taxon>Bacteria</taxon>
        <taxon>Bacillati</taxon>
        <taxon>Actinomycetota</taxon>
        <taxon>Acidimicrobiia</taxon>
        <taxon>Acidimicrobiales</taxon>
        <taxon>Ilumatobacteraceae</taxon>
        <taxon>Ilumatobacter</taxon>
    </lineage>
</organism>
<sequence length="273" mass="26926">MPALLAIASACTFGVADFLGGLATRKAAVVAVTLITNLAGAALAVVLVVAIDGDWSIEAVAWGAAGGLAGLAGLLLLYQGLAEGPNRLVSPLSAVVAAAVPVIVGVALGDRPAMIALVGICVVPVAVWLVAGGDIALAGASRRPLALGVGAGLGFGTFFVLLAQTPDDAGAVPLLMARATSVTVLLAATLVTRPPTPDRSTVGIAVAAGALDMTANGLFLWSTLDGDLAIVGALVSLFPATTVLLAVIFLNERLDRKQSLGLALAVTAAALLS</sequence>
<keyword evidence="2" id="KW-1133">Transmembrane helix</keyword>
<feature type="transmembrane region" description="Helical" evidence="2">
    <location>
        <begin position="89"/>
        <end position="108"/>
    </location>
</feature>
<dbReference type="SUPFAM" id="SSF103481">
    <property type="entry name" value="Multidrug resistance efflux transporter EmrE"/>
    <property type="match status" value="1"/>
</dbReference>
<feature type="transmembrane region" description="Helical" evidence="2">
    <location>
        <begin position="57"/>
        <end position="77"/>
    </location>
</feature>
<feature type="transmembrane region" description="Helical" evidence="2">
    <location>
        <begin position="6"/>
        <end position="23"/>
    </location>
</feature>
<dbReference type="GO" id="GO:0016020">
    <property type="term" value="C:membrane"/>
    <property type="evidence" value="ECO:0007669"/>
    <property type="project" value="InterPro"/>
</dbReference>
<keyword evidence="2" id="KW-0812">Transmembrane</keyword>
<dbReference type="AlphaFoldDB" id="A0A6C7E610"/>
<gene>
    <name evidence="4" type="ORF">YM304_16160</name>
</gene>
<feature type="transmembrane region" description="Helical" evidence="2">
    <location>
        <begin position="145"/>
        <end position="163"/>
    </location>
</feature>
<reference evidence="4 5" key="1">
    <citation type="journal article" date="2013" name="Int. J. Syst. Evol. Microbiol.">
        <title>Ilumatobacter nonamiense sp. nov. and Ilumatobacter coccineum sp. nov., isolated from seashore sand.</title>
        <authorList>
            <person name="Matsumoto A."/>
            <person name="Kasai H."/>
            <person name="Matsuo Y."/>
            <person name="Shizuri Y."/>
            <person name="Ichikawa N."/>
            <person name="Fujita N."/>
            <person name="Omura S."/>
            <person name="Takahashi Y."/>
        </authorList>
    </citation>
    <scope>NUCLEOTIDE SEQUENCE [LARGE SCALE GENOMIC DNA]</scope>
    <source>
        <strain evidence="5">NBRC 103263 / KCTC 29153 / YM16-304</strain>
    </source>
</reference>
<evidence type="ECO:0000256" key="2">
    <source>
        <dbReference type="SAM" id="Phobius"/>
    </source>
</evidence>
<name>A0A6C7E610_ILUCY</name>
<protein>
    <recommendedName>
        <fullName evidence="3">EamA domain-containing protein</fullName>
    </recommendedName>
</protein>
<accession>A0A6C7E610</accession>
<keyword evidence="5" id="KW-1185">Reference proteome</keyword>
<dbReference type="RefSeq" id="WP_015441177.1">
    <property type="nucleotide sequence ID" value="NC_020520.1"/>
</dbReference>
<evidence type="ECO:0000313" key="4">
    <source>
        <dbReference type="EMBL" id="BAN01930.1"/>
    </source>
</evidence>
<evidence type="ECO:0000313" key="5">
    <source>
        <dbReference type="Proteomes" id="UP000011863"/>
    </source>
</evidence>
<feature type="transmembrane region" description="Helical" evidence="2">
    <location>
        <begin position="114"/>
        <end position="133"/>
    </location>
</feature>
<dbReference type="InterPro" id="IPR000620">
    <property type="entry name" value="EamA_dom"/>
</dbReference>
<dbReference type="KEGG" id="aym:YM304_16160"/>
<feature type="transmembrane region" description="Helical" evidence="2">
    <location>
        <begin position="169"/>
        <end position="190"/>
    </location>
</feature>
<proteinExistence type="inferred from homology"/>
<dbReference type="Proteomes" id="UP000011863">
    <property type="component" value="Chromosome"/>
</dbReference>
<dbReference type="Pfam" id="PF00892">
    <property type="entry name" value="EamA"/>
    <property type="match status" value="1"/>
</dbReference>
<dbReference type="EMBL" id="AP012057">
    <property type="protein sequence ID" value="BAN01930.1"/>
    <property type="molecule type" value="Genomic_DNA"/>
</dbReference>
<feature type="transmembrane region" description="Helical" evidence="2">
    <location>
        <begin position="30"/>
        <end position="51"/>
    </location>
</feature>